<evidence type="ECO:0000256" key="2">
    <source>
        <dbReference type="SAM" id="Phobius"/>
    </source>
</evidence>
<sequence length="428" mass="49330">MGDGDNLILAMTVWLIFIPLVIVSFGHSDYHHEQARRRLGTDIPDSISIDCGATGNYQDGDTGIFYKSDEYFIDTGINKQISPGLNPKKQQKDLRSFPNGPRNCYTLKPEQGKNQNYMIKAYFMYGNYDGKNQAPVFDLYLGVNKWEKVDSYLFFEIMHFPLRRNIDVCLVNTGFGTPFISALELRRLDSSIYKVRSGALQLMWRYNLNGGQDIIRYPNDIYDRIWIPLKLPDPNWDLWSPISTESTIEIQSSNGSYYPPEQVLRTAAYPKNSSSPLSYCWRRPFNATFEYYICFHFAHIFDLWDDKLGEFNISLNGHYPLTEPIKLAYLKPLTIGPLNVPLKDGAISFDIYATEDSNLPPILNAFEIFDLNMLPDAPTDQQDVDAIMNIKRAYQMTRNWQGDPCVPCYYLWDGLNCNYNNSPRIISL</sequence>
<evidence type="ECO:0000313" key="5">
    <source>
        <dbReference type="Proteomes" id="UP001415857"/>
    </source>
</evidence>
<dbReference type="Proteomes" id="UP001415857">
    <property type="component" value="Unassembled WGS sequence"/>
</dbReference>
<dbReference type="GO" id="GO:0016020">
    <property type="term" value="C:membrane"/>
    <property type="evidence" value="ECO:0007669"/>
    <property type="project" value="UniProtKB-SubCell"/>
</dbReference>
<gene>
    <name evidence="4" type="ORF">L1049_004923</name>
</gene>
<evidence type="ECO:0000313" key="4">
    <source>
        <dbReference type="EMBL" id="KAK9282012.1"/>
    </source>
</evidence>
<name>A0AAP0RNZ5_LIQFO</name>
<evidence type="ECO:0000256" key="1">
    <source>
        <dbReference type="ARBA" id="ARBA00004167"/>
    </source>
</evidence>
<organism evidence="4 5">
    <name type="scientific">Liquidambar formosana</name>
    <name type="common">Formosan gum</name>
    <dbReference type="NCBI Taxonomy" id="63359"/>
    <lineage>
        <taxon>Eukaryota</taxon>
        <taxon>Viridiplantae</taxon>
        <taxon>Streptophyta</taxon>
        <taxon>Embryophyta</taxon>
        <taxon>Tracheophyta</taxon>
        <taxon>Spermatophyta</taxon>
        <taxon>Magnoliopsida</taxon>
        <taxon>eudicotyledons</taxon>
        <taxon>Gunneridae</taxon>
        <taxon>Pentapetalae</taxon>
        <taxon>Saxifragales</taxon>
        <taxon>Altingiaceae</taxon>
        <taxon>Liquidambar</taxon>
    </lineage>
</organism>
<keyword evidence="5" id="KW-1185">Reference proteome</keyword>
<feature type="transmembrane region" description="Helical" evidence="2">
    <location>
        <begin position="6"/>
        <end position="28"/>
    </location>
</feature>
<keyword evidence="2" id="KW-1133">Transmembrane helix</keyword>
<dbReference type="PANTHER" id="PTHR45631:SF212">
    <property type="entry name" value="PROTEIN KINASE DOMAIN-CONTAINING PROTEIN"/>
    <property type="match status" value="1"/>
</dbReference>
<dbReference type="PANTHER" id="PTHR45631">
    <property type="entry name" value="OS07G0107800 PROTEIN-RELATED"/>
    <property type="match status" value="1"/>
</dbReference>
<comment type="caution">
    <text evidence="4">The sequence shown here is derived from an EMBL/GenBank/DDBJ whole genome shotgun (WGS) entry which is preliminary data.</text>
</comment>
<feature type="domain" description="Malectin-like" evidence="3">
    <location>
        <begin position="49"/>
        <end position="370"/>
    </location>
</feature>
<keyword evidence="2" id="KW-0472">Membrane</keyword>
<protein>
    <recommendedName>
        <fullName evidence="3">Malectin-like domain-containing protein</fullName>
    </recommendedName>
</protein>
<proteinExistence type="predicted"/>
<accession>A0AAP0RNZ5</accession>
<comment type="subcellular location">
    <subcellularLocation>
        <location evidence="1">Membrane</location>
        <topology evidence="1">Single-pass membrane protein</topology>
    </subcellularLocation>
</comment>
<dbReference type="Pfam" id="PF12819">
    <property type="entry name" value="Malectin_like"/>
    <property type="match status" value="1"/>
</dbReference>
<dbReference type="AlphaFoldDB" id="A0AAP0RNZ5"/>
<dbReference type="EMBL" id="JBBPBK010000007">
    <property type="protein sequence ID" value="KAK9282012.1"/>
    <property type="molecule type" value="Genomic_DNA"/>
</dbReference>
<dbReference type="InterPro" id="IPR024788">
    <property type="entry name" value="Malectin-like_Carb-bd_dom"/>
</dbReference>
<keyword evidence="2" id="KW-0812">Transmembrane</keyword>
<reference evidence="4 5" key="1">
    <citation type="journal article" date="2024" name="Plant J.">
        <title>Genome sequences and population genomics reveal climatic adaptation and genomic divergence between two closely related sweetgum species.</title>
        <authorList>
            <person name="Xu W.Q."/>
            <person name="Ren C.Q."/>
            <person name="Zhang X.Y."/>
            <person name="Comes H.P."/>
            <person name="Liu X.H."/>
            <person name="Li Y.G."/>
            <person name="Kettle C.J."/>
            <person name="Jalonen R."/>
            <person name="Gaisberger H."/>
            <person name="Ma Y.Z."/>
            <person name="Qiu Y.X."/>
        </authorList>
    </citation>
    <scope>NUCLEOTIDE SEQUENCE [LARGE SCALE GENOMIC DNA]</scope>
    <source>
        <strain evidence="4">Hangzhou</strain>
    </source>
</reference>
<evidence type="ECO:0000259" key="3">
    <source>
        <dbReference type="Pfam" id="PF12819"/>
    </source>
</evidence>